<evidence type="ECO:0000313" key="7">
    <source>
        <dbReference type="Proteomes" id="UP000326759"/>
    </source>
</evidence>
<gene>
    <name evidence="6" type="ORF">Anas_12660</name>
</gene>
<evidence type="ECO:0000256" key="4">
    <source>
        <dbReference type="SAM" id="Coils"/>
    </source>
</evidence>
<keyword evidence="1 3" id="KW-0479">Metal-binding</keyword>
<dbReference type="PANTHER" id="PTHR47156">
    <property type="entry name" value="PROTEIN CBG20824"/>
    <property type="match status" value="1"/>
</dbReference>
<keyword evidence="4" id="KW-0175">Coiled coil</keyword>
<dbReference type="Proteomes" id="UP000326759">
    <property type="component" value="Unassembled WGS sequence"/>
</dbReference>
<keyword evidence="1 3" id="KW-0863">Zinc-finger</keyword>
<evidence type="ECO:0000313" key="6">
    <source>
        <dbReference type="EMBL" id="KAB7504280.1"/>
    </source>
</evidence>
<feature type="coiled-coil region" evidence="4">
    <location>
        <begin position="91"/>
        <end position="146"/>
    </location>
</feature>
<evidence type="ECO:0000256" key="2">
    <source>
        <dbReference type="ARBA" id="ARBA00022833"/>
    </source>
</evidence>
<evidence type="ECO:0000259" key="5">
    <source>
        <dbReference type="PROSITE" id="PS50089"/>
    </source>
</evidence>
<dbReference type="InterPro" id="IPR001841">
    <property type="entry name" value="Znf_RING"/>
</dbReference>
<dbReference type="Gene3D" id="3.30.40.10">
    <property type="entry name" value="Zinc/RING finger domain, C3HC4 (zinc finger)"/>
    <property type="match status" value="1"/>
</dbReference>
<keyword evidence="7" id="KW-1185">Reference proteome</keyword>
<dbReference type="PANTHER" id="PTHR47156:SF10">
    <property type="entry name" value="E3 UBIQUITIN-PROTEIN LIGASE TRIM-21-RELATED"/>
    <property type="match status" value="1"/>
</dbReference>
<dbReference type="PROSITE" id="PS50089">
    <property type="entry name" value="ZF_RING_2"/>
    <property type="match status" value="1"/>
</dbReference>
<dbReference type="InterPro" id="IPR013083">
    <property type="entry name" value="Znf_RING/FYVE/PHD"/>
</dbReference>
<organism evidence="6 7">
    <name type="scientific">Armadillidium nasatum</name>
    <dbReference type="NCBI Taxonomy" id="96803"/>
    <lineage>
        <taxon>Eukaryota</taxon>
        <taxon>Metazoa</taxon>
        <taxon>Ecdysozoa</taxon>
        <taxon>Arthropoda</taxon>
        <taxon>Crustacea</taxon>
        <taxon>Multicrustacea</taxon>
        <taxon>Malacostraca</taxon>
        <taxon>Eumalacostraca</taxon>
        <taxon>Peracarida</taxon>
        <taxon>Isopoda</taxon>
        <taxon>Oniscidea</taxon>
        <taxon>Crinocheta</taxon>
        <taxon>Armadillidiidae</taxon>
        <taxon>Armadillidium</taxon>
    </lineage>
</organism>
<dbReference type="EMBL" id="SEYY01003460">
    <property type="protein sequence ID" value="KAB7504280.1"/>
    <property type="molecule type" value="Genomic_DNA"/>
</dbReference>
<evidence type="ECO:0000256" key="3">
    <source>
        <dbReference type="PROSITE-ProRule" id="PRU00175"/>
    </source>
</evidence>
<sequence length="397" mass="45575">MTPFDQIQDFSCPICFCIFSERDNIPYALSCGHTHCHRCLNNLVFSNNNLCGKCRKLFPLDFARSLPINYTLLGAIESLQSTFSKNEMIEFKEVEKKIDSTIEKLNDSKTKYNIQIQELKKKVEEIDDESKRLIEAKNNLKKAKNNLFSNSILESMDLMGKAVSSINNLHAQSQIISDRLDRVEQIKHFQSFFDFPQEFFISSEKISEFTTYFTSGNLMYVNSFPQELPSKRDCEIKMNDLRPFIKKAFIKFGYGRCSSLVEFEFFDNSGTRAKHFIERCIGEENLSFRKSDIYKHDRVGAEGESFCIGINGDNGGASSLNSGCRKMDYIKRGYITAGANTKRVNHFKIYLESWHSKSCYPCFGRVTKGLNSIKSATKNKLDLRVLECGVILDFVNE</sequence>
<protein>
    <recommendedName>
        <fullName evidence="5">RING-type domain-containing protein</fullName>
    </recommendedName>
</protein>
<reference evidence="6 7" key="1">
    <citation type="journal article" date="2019" name="PLoS Biol.">
        <title>Sex chromosomes control vertical transmission of feminizing Wolbachia symbionts in an isopod.</title>
        <authorList>
            <person name="Becking T."/>
            <person name="Chebbi M.A."/>
            <person name="Giraud I."/>
            <person name="Moumen B."/>
            <person name="Laverre T."/>
            <person name="Caubet Y."/>
            <person name="Peccoud J."/>
            <person name="Gilbert C."/>
            <person name="Cordaux R."/>
        </authorList>
    </citation>
    <scope>NUCLEOTIDE SEQUENCE [LARGE SCALE GENOMIC DNA]</scope>
    <source>
        <strain evidence="6">ANa2</strain>
        <tissue evidence="6">Whole body excluding digestive tract and cuticle</tissue>
    </source>
</reference>
<dbReference type="SUPFAM" id="SSF57850">
    <property type="entry name" value="RING/U-box"/>
    <property type="match status" value="1"/>
</dbReference>
<dbReference type="OrthoDB" id="6382793at2759"/>
<proteinExistence type="predicted"/>
<comment type="caution">
    <text evidence="6">The sequence shown here is derived from an EMBL/GenBank/DDBJ whole genome shotgun (WGS) entry which is preliminary data.</text>
</comment>
<dbReference type="GO" id="GO:0008270">
    <property type="term" value="F:zinc ion binding"/>
    <property type="evidence" value="ECO:0007669"/>
    <property type="project" value="UniProtKB-KW"/>
</dbReference>
<accession>A0A5N5TH93</accession>
<dbReference type="InterPro" id="IPR052667">
    <property type="entry name" value="E3_ubiquitin-ligase_RING"/>
</dbReference>
<feature type="domain" description="RING-type" evidence="5">
    <location>
        <begin position="12"/>
        <end position="55"/>
    </location>
</feature>
<dbReference type="AlphaFoldDB" id="A0A5N5TH93"/>
<name>A0A5N5TH93_9CRUS</name>
<keyword evidence="2" id="KW-0862">Zinc</keyword>
<evidence type="ECO:0000256" key="1">
    <source>
        <dbReference type="ARBA" id="ARBA00022771"/>
    </source>
</evidence>